<dbReference type="SUPFAM" id="SSF46894">
    <property type="entry name" value="C-terminal effector domain of the bipartite response regulators"/>
    <property type="match status" value="1"/>
</dbReference>
<accession>A0A1X1ZAF9</accession>
<comment type="caution">
    <text evidence="2">The sequence shown here is derived from an EMBL/GenBank/DDBJ whole genome shotgun (WGS) entry which is preliminary data.</text>
</comment>
<dbReference type="RefSeq" id="WP_109560069.1">
    <property type="nucleotide sequence ID" value="NZ_LQPI01000046.1"/>
</dbReference>
<dbReference type="SUPFAM" id="SSF55073">
    <property type="entry name" value="Nucleotide cyclase"/>
    <property type="match status" value="1"/>
</dbReference>
<dbReference type="Proteomes" id="UP000193108">
    <property type="component" value="Unassembled WGS sequence"/>
</dbReference>
<dbReference type="PRINTS" id="PR00364">
    <property type="entry name" value="DISEASERSIST"/>
</dbReference>
<dbReference type="SUPFAM" id="SSF48452">
    <property type="entry name" value="TPR-like"/>
    <property type="match status" value="2"/>
</dbReference>
<keyword evidence="3" id="KW-1185">Reference proteome</keyword>
<dbReference type="AlphaFoldDB" id="A0A1X1ZAF9"/>
<dbReference type="Gene3D" id="3.30.70.1230">
    <property type="entry name" value="Nucleotide cyclase"/>
    <property type="match status" value="1"/>
</dbReference>
<reference evidence="2 3" key="1">
    <citation type="submission" date="2016-01" db="EMBL/GenBank/DDBJ databases">
        <title>The new phylogeny of the genus Mycobacterium.</title>
        <authorList>
            <person name="Tarcisio F."/>
            <person name="Conor M."/>
            <person name="Antonella G."/>
            <person name="Elisabetta G."/>
            <person name="Giulia F.S."/>
            <person name="Sara T."/>
            <person name="Anna F."/>
            <person name="Clotilde B."/>
            <person name="Roberto B."/>
            <person name="Veronica D.S."/>
            <person name="Fabio R."/>
            <person name="Monica P."/>
            <person name="Olivier J."/>
            <person name="Enrico T."/>
            <person name="Nicola S."/>
        </authorList>
    </citation>
    <scope>NUCLEOTIDE SEQUENCE [LARGE SCALE GENOMIC DNA]</scope>
    <source>
        <strain evidence="2 3">DSM 44164</strain>
    </source>
</reference>
<dbReference type="Gene3D" id="1.25.40.10">
    <property type="entry name" value="Tetratricopeptide repeat domain"/>
    <property type="match status" value="2"/>
</dbReference>
<dbReference type="GO" id="GO:0043531">
    <property type="term" value="F:ADP binding"/>
    <property type="evidence" value="ECO:0007669"/>
    <property type="project" value="InterPro"/>
</dbReference>
<dbReference type="InterPro" id="IPR036388">
    <property type="entry name" value="WH-like_DNA-bd_sf"/>
</dbReference>
<dbReference type="Pfam" id="PF25872">
    <property type="entry name" value="HTH_77"/>
    <property type="match status" value="1"/>
</dbReference>
<dbReference type="STRING" id="1782.AWC18_12635"/>
<dbReference type="CDD" id="cd06170">
    <property type="entry name" value="LuxR_C_like"/>
    <property type="match status" value="1"/>
</dbReference>
<dbReference type="InterPro" id="IPR000792">
    <property type="entry name" value="Tscrpt_reg_LuxR_C"/>
</dbReference>
<evidence type="ECO:0000313" key="2">
    <source>
        <dbReference type="EMBL" id="ORW20230.1"/>
    </source>
</evidence>
<dbReference type="InterPro" id="IPR016032">
    <property type="entry name" value="Sig_transdc_resp-reg_C-effctor"/>
</dbReference>
<dbReference type="InterPro" id="IPR011990">
    <property type="entry name" value="TPR-like_helical_dom_sf"/>
</dbReference>
<dbReference type="SMART" id="SM00421">
    <property type="entry name" value="HTH_LUXR"/>
    <property type="match status" value="1"/>
</dbReference>
<dbReference type="InterPro" id="IPR002182">
    <property type="entry name" value="NB-ARC"/>
</dbReference>
<dbReference type="GO" id="GO:0003677">
    <property type="term" value="F:DNA binding"/>
    <property type="evidence" value="ECO:0007669"/>
    <property type="project" value="InterPro"/>
</dbReference>
<dbReference type="PROSITE" id="PS50043">
    <property type="entry name" value="HTH_LUXR_2"/>
    <property type="match status" value="1"/>
</dbReference>
<dbReference type="PRINTS" id="PR00038">
    <property type="entry name" value="HTHLUXR"/>
</dbReference>
<feature type="domain" description="HTH luxR-type" evidence="1">
    <location>
        <begin position="1020"/>
        <end position="1085"/>
    </location>
</feature>
<dbReference type="Pfam" id="PF00196">
    <property type="entry name" value="GerE"/>
    <property type="match status" value="1"/>
</dbReference>
<dbReference type="InterPro" id="IPR058852">
    <property type="entry name" value="HTH_77"/>
</dbReference>
<evidence type="ECO:0000313" key="3">
    <source>
        <dbReference type="Proteomes" id="UP000193108"/>
    </source>
</evidence>
<dbReference type="Pfam" id="PF00931">
    <property type="entry name" value="NB-ARC"/>
    <property type="match status" value="1"/>
</dbReference>
<protein>
    <recommendedName>
        <fullName evidence="1">HTH luxR-type domain-containing protein</fullName>
    </recommendedName>
</protein>
<dbReference type="EMBL" id="LQPI01000046">
    <property type="protein sequence ID" value="ORW20230.1"/>
    <property type="molecule type" value="Genomic_DNA"/>
</dbReference>
<dbReference type="SUPFAM" id="SSF52540">
    <property type="entry name" value="P-loop containing nucleoside triphosphate hydrolases"/>
    <property type="match status" value="1"/>
</dbReference>
<dbReference type="PANTHER" id="PTHR47691:SF3">
    <property type="entry name" value="HTH-TYPE TRANSCRIPTIONAL REGULATOR RV0890C-RELATED"/>
    <property type="match status" value="1"/>
</dbReference>
<dbReference type="GO" id="GO:0006355">
    <property type="term" value="P:regulation of DNA-templated transcription"/>
    <property type="evidence" value="ECO:0007669"/>
    <property type="project" value="InterPro"/>
</dbReference>
<sequence>MMSNASAAFSPPSPARAVLVVSPVDARPQWQPPAESLTTGLSWLKGALNDIVADHRGERLVEHDHKDKFAVGFADAADAAACAIALQHAPSAPIRPRIAVHADKISGTQAGAHPNSLVNRAARLCDLAHSGQTLLSATAQPLLAERLPAESWLVDLGVVRLRGIPYPERVTQLCHRGLAVDFPPLRTGNALHEPYFPTPLTSFVGRDAEMAELRRLVEDNRLVTLTGSGGVGKTRLALQLAEEFADRFRDGAWCVDLAPITDLDLLPERVTHMLGLPDRPDRTPADTLVRHIADRQMLLVLDNCEHLLDGCAQLTATLLAAGAELTIVATSRAPIGVAGEVTWKTPSLSLGDEAVELFRQRARLVRPGFTDTDGDAELVTEICRRLDGVPLAIELAATRVRALSLAEIADGLDERFQLLTGGARTVVPRQQTLRASEDWSHDLLSESERVVFRRLAAFRGGFDLDAAHAVAGGSDLPRGLIIDMLTQLVDKSLVIADSTGESTRYRMLQTVQQYAREKLERAGESETVRARHRDHYTALFGSELTAGYGWHIAQAELEIDNLRAAFTWSRQQGELELAARLASSLLPLWIHSRTLEGLAWFNSLLAVGAELTPSVRTRTLADKAIFDALIGNHGPAHQAENAVALARDLDEPGLLAWALAARGFTCSYSPELALPYFEQAIALGPTMNDDWRLSQIYGVQAYSAFLAGSLDTMQLAAENGAVLSDAVGDWSVARLCRLCLGLAHLHRAELTQAVEQARQVALEAEAAHDPLFSAQSLTVLAEALACQGDIRGARAAADACVEAAAELIDFQRAFGFGAMADTLLAAGDVSGAISATEAGREACALPQLLAINGNPVARAALASGDLAAARRWAEEALSVGSGFHRILLLEIRGRVAIAEGDFEQAERDAREALAIAADTEAFLGVPDLLELLAEVATAAGRHQEAVRLFGAAAGARGRTGAIRAKVYDAEYETGVDALRQAMPQSDFERRWNQGAAMSTADAIAYACRSDGKRKGDSKRPASGWDSLTPAERNVVRLISEGLRDKEIAAELSVSPRTVHSHLNRIYTKLDISSRLQLAQEARQNT</sequence>
<organism evidence="2 3">
    <name type="scientific">Mycolicibacter nonchromogenicus</name>
    <name type="common">Mycobacterium nonchromogenicum</name>
    <dbReference type="NCBI Taxonomy" id="1782"/>
    <lineage>
        <taxon>Bacteria</taxon>
        <taxon>Bacillati</taxon>
        <taxon>Actinomycetota</taxon>
        <taxon>Actinomycetes</taxon>
        <taxon>Mycobacteriales</taxon>
        <taxon>Mycobacteriaceae</taxon>
        <taxon>Mycolicibacter</taxon>
    </lineage>
</organism>
<gene>
    <name evidence="2" type="ORF">AWC18_12635</name>
</gene>
<evidence type="ECO:0000259" key="1">
    <source>
        <dbReference type="PROSITE" id="PS50043"/>
    </source>
</evidence>
<dbReference type="Gene3D" id="3.40.50.300">
    <property type="entry name" value="P-loop containing nucleotide triphosphate hydrolases"/>
    <property type="match status" value="1"/>
</dbReference>
<name>A0A1X1ZAF9_MYCNO</name>
<proteinExistence type="predicted"/>
<dbReference type="InterPro" id="IPR027417">
    <property type="entry name" value="P-loop_NTPase"/>
</dbReference>
<dbReference type="Gene3D" id="1.10.10.10">
    <property type="entry name" value="Winged helix-like DNA-binding domain superfamily/Winged helix DNA-binding domain"/>
    <property type="match status" value="1"/>
</dbReference>
<dbReference type="InterPro" id="IPR029787">
    <property type="entry name" value="Nucleotide_cyclase"/>
</dbReference>
<dbReference type="PANTHER" id="PTHR47691">
    <property type="entry name" value="REGULATOR-RELATED"/>
    <property type="match status" value="1"/>
</dbReference>